<evidence type="ECO:0000259" key="2">
    <source>
        <dbReference type="Pfam" id="PF08269"/>
    </source>
</evidence>
<name>A0A6M4H6V2_9PROT</name>
<dbReference type="InParanoid" id="A0A6M4H6V2"/>
<dbReference type="KEGG" id="upl:DSM104440_02077"/>
<reference evidence="3 4" key="1">
    <citation type="submission" date="2020-04" db="EMBL/GenBank/DDBJ databases">
        <title>Usitatibacter rugosus gen. nov., sp. nov. and Usitatibacter palustris sp. nov., novel members of Usitatibacteraceae fam. nov. within the order Nitrosomonadales isolated from soil.</title>
        <authorList>
            <person name="Huber K.J."/>
            <person name="Neumann-Schaal M."/>
            <person name="Geppert A."/>
            <person name="Luckner M."/>
            <person name="Wanner G."/>
            <person name="Overmann J."/>
        </authorList>
    </citation>
    <scope>NUCLEOTIDE SEQUENCE [LARGE SCALE GENOMIC DNA]</scope>
    <source>
        <strain evidence="3 4">Swamp67</strain>
    </source>
</reference>
<organism evidence="3 4">
    <name type="scientific">Usitatibacter palustris</name>
    <dbReference type="NCBI Taxonomy" id="2732487"/>
    <lineage>
        <taxon>Bacteria</taxon>
        <taxon>Pseudomonadati</taxon>
        <taxon>Pseudomonadota</taxon>
        <taxon>Betaproteobacteria</taxon>
        <taxon>Nitrosomonadales</taxon>
        <taxon>Usitatibacteraceae</taxon>
        <taxon>Usitatibacter</taxon>
    </lineage>
</organism>
<feature type="domain" description="Double Cache" evidence="2">
    <location>
        <begin position="42"/>
        <end position="137"/>
    </location>
</feature>
<keyword evidence="4" id="KW-1185">Reference proteome</keyword>
<dbReference type="Gene3D" id="3.30.450.20">
    <property type="entry name" value="PAS domain"/>
    <property type="match status" value="1"/>
</dbReference>
<sequence length="149" mass="16158">MHASTLIRSAILVSLLASPCAFAASEFGSAKEARAMLKKAVAEVKKDKAAALDKFNKGEAGFKDRDLYPFCADLDGNTTAHPTHKGKDLKVLTDKKGKAFGQEIFKVAKEGKISEVSYMWPKPGQAEPVKKVTYVTRVGDQVCGVGYYK</sequence>
<dbReference type="Proteomes" id="UP000503096">
    <property type="component" value="Chromosome"/>
</dbReference>
<feature type="chain" id="PRO_5026737798" description="Double Cache domain-containing protein" evidence="1">
    <location>
        <begin position="24"/>
        <end position="149"/>
    </location>
</feature>
<dbReference type="EMBL" id="CP053073">
    <property type="protein sequence ID" value="QJR15260.1"/>
    <property type="molecule type" value="Genomic_DNA"/>
</dbReference>
<accession>A0A6M4H6V2</accession>
<keyword evidence="1" id="KW-0732">Signal</keyword>
<gene>
    <name evidence="3" type="ORF">DSM104440_02077</name>
</gene>
<dbReference type="Pfam" id="PF08269">
    <property type="entry name" value="dCache_2"/>
    <property type="match status" value="1"/>
</dbReference>
<evidence type="ECO:0000313" key="4">
    <source>
        <dbReference type="Proteomes" id="UP000503096"/>
    </source>
</evidence>
<dbReference type="InterPro" id="IPR004010">
    <property type="entry name" value="Double_Cache_2"/>
</dbReference>
<evidence type="ECO:0000256" key="1">
    <source>
        <dbReference type="SAM" id="SignalP"/>
    </source>
</evidence>
<evidence type="ECO:0000313" key="3">
    <source>
        <dbReference type="EMBL" id="QJR15260.1"/>
    </source>
</evidence>
<proteinExistence type="predicted"/>
<dbReference type="AlphaFoldDB" id="A0A6M4H6V2"/>
<feature type="signal peptide" evidence="1">
    <location>
        <begin position="1"/>
        <end position="23"/>
    </location>
</feature>
<protein>
    <recommendedName>
        <fullName evidence="2">Double Cache domain-containing protein</fullName>
    </recommendedName>
</protein>
<dbReference type="RefSeq" id="WP_171162385.1">
    <property type="nucleotide sequence ID" value="NZ_CP053073.1"/>
</dbReference>